<sequence length="154" mass="17743">MNTFDKNHLLRSKKVQELLDQELPWMMRLGILVILILVLFCSLFFITRKWDSSFEAKIELHKKTDFVYKAKLKMPLGLPETISEKTSTYVEMSHINGGKHLTKILNIDSILNINNEIVYYYVTLESVDSVGINVDSILDIANVEIPRSLSNLVK</sequence>
<dbReference type="AlphaFoldDB" id="A0A7X9XBU9"/>
<dbReference type="EMBL" id="JABANE010000087">
    <property type="protein sequence ID" value="NME71127.1"/>
    <property type="molecule type" value="Genomic_DNA"/>
</dbReference>
<evidence type="ECO:0000313" key="2">
    <source>
        <dbReference type="EMBL" id="NME71127.1"/>
    </source>
</evidence>
<dbReference type="RefSeq" id="WP_169659350.1">
    <property type="nucleotide sequence ID" value="NZ_JABANE010000087.1"/>
</dbReference>
<name>A0A7X9XBU9_9BACT</name>
<reference evidence="2 3" key="1">
    <citation type="submission" date="2020-04" db="EMBL/GenBank/DDBJ databases">
        <title>Flammeovirga sp. SR4, a novel species isolated from seawater.</title>
        <authorList>
            <person name="Wang X."/>
        </authorList>
    </citation>
    <scope>NUCLEOTIDE SEQUENCE [LARGE SCALE GENOMIC DNA]</scope>
    <source>
        <strain evidence="2 3">ATCC 23126</strain>
    </source>
</reference>
<proteinExistence type="predicted"/>
<gene>
    <name evidence="2" type="ORF">HHU12_24370</name>
</gene>
<keyword evidence="1" id="KW-0472">Membrane</keyword>
<protein>
    <submittedName>
        <fullName evidence="2">Uncharacterized protein</fullName>
    </submittedName>
</protein>
<keyword evidence="3" id="KW-1185">Reference proteome</keyword>
<keyword evidence="1" id="KW-1133">Transmembrane helix</keyword>
<keyword evidence="1" id="KW-0812">Transmembrane</keyword>
<feature type="transmembrane region" description="Helical" evidence="1">
    <location>
        <begin position="25"/>
        <end position="47"/>
    </location>
</feature>
<evidence type="ECO:0000313" key="3">
    <source>
        <dbReference type="Proteomes" id="UP000576082"/>
    </source>
</evidence>
<accession>A0A7X9XBU9</accession>
<organism evidence="2 3">
    <name type="scientific">Flammeovirga aprica JL-4</name>
    <dbReference type="NCBI Taxonomy" id="694437"/>
    <lineage>
        <taxon>Bacteria</taxon>
        <taxon>Pseudomonadati</taxon>
        <taxon>Bacteroidota</taxon>
        <taxon>Cytophagia</taxon>
        <taxon>Cytophagales</taxon>
        <taxon>Flammeovirgaceae</taxon>
        <taxon>Flammeovirga</taxon>
    </lineage>
</organism>
<dbReference type="Proteomes" id="UP000576082">
    <property type="component" value="Unassembled WGS sequence"/>
</dbReference>
<comment type="caution">
    <text evidence="2">The sequence shown here is derived from an EMBL/GenBank/DDBJ whole genome shotgun (WGS) entry which is preliminary data.</text>
</comment>
<evidence type="ECO:0000256" key="1">
    <source>
        <dbReference type="SAM" id="Phobius"/>
    </source>
</evidence>